<dbReference type="GO" id="GO:0016787">
    <property type="term" value="F:hydrolase activity"/>
    <property type="evidence" value="ECO:0007669"/>
    <property type="project" value="UniProtKB-KW"/>
</dbReference>
<reference evidence="4" key="1">
    <citation type="journal article" date="2019" name="Int. J. Syst. Evol. Microbiol.">
        <title>The Global Catalogue of Microorganisms (GCM) 10K type strain sequencing project: providing services to taxonomists for standard genome sequencing and annotation.</title>
        <authorList>
            <consortium name="The Broad Institute Genomics Platform"/>
            <consortium name="The Broad Institute Genome Sequencing Center for Infectious Disease"/>
            <person name="Wu L."/>
            <person name="Ma J."/>
        </authorList>
    </citation>
    <scope>NUCLEOTIDE SEQUENCE [LARGE SCALE GENOMIC DNA]</scope>
    <source>
        <strain evidence="4">CGMCC 4.1648</strain>
    </source>
</reference>
<dbReference type="EMBL" id="JBHSJD010000014">
    <property type="protein sequence ID" value="MFC5024173.1"/>
    <property type="molecule type" value="Genomic_DNA"/>
</dbReference>
<dbReference type="PANTHER" id="PTHR31616:SF0">
    <property type="entry name" value="GLUCAN 1,4-ALPHA-GLUCOSIDASE"/>
    <property type="match status" value="1"/>
</dbReference>
<evidence type="ECO:0000313" key="3">
    <source>
        <dbReference type="EMBL" id="MFC5024173.1"/>
    </source>
</evidence>
<sequence>MRTARDSPGTGRLRSPAGAVARVDGYAPLRDYAVIGDGRTAALVARDGSVDWLGLPDLDSPAVFGAVLDARRGGRFRLEPAVPYRAERRYLPGTNVLETTFVTGRGTVRVTDALTLHDDTALSPMRELLRCVDGLSGSVPLRWSVQPRPGYGGRRVRLVRRSGVPVATTGRAALAVCAWEAGDPECEGDTVGGRFELARGRRAVIAMPFADQEPLVLPARHEAETRLERTGAAWRGWTHDRTYAGGWHEAVTRSLLALKLLVFAPSGAVAAAVTTSLPEDIGGERNWDYRFSWVRDSAFTLAAFLRSGCPTEAQAYFWWLMHASQVTHPELNVLYRLDGGHRTPERTLPWEGYRGSGPVRVGNAAVGQVQLDTYGELLQTAWLYARAAGHLDADVARRLAELADLVCATWRRPDSGIWEVRSPPRHFTQSKMMCWVALDRAVDLAERRLIPDRHISRWRAGRQAVRDFVESRCFSPYRDCYVRSAGSEDVDAAVLLGLLHGYGDARDPRLRSTVDAVERELRQGPYVLRYTGEDGLRGTEGAFVACSFWLAEALARTGRVGEATRLMDDLVALANDVGLYSEEMDPADGAFLGNLPQALSHLALVSAACAIDAAGAGDAPGAGPAGAGADG</sequence>
<name>A0ABV9XHD4_9ACTN</name>
<comment type="caution">
    <text evidence="3">The sequence shown here is derived from an EMBL/GenBank/DDBJ whole genome shotgun (WGS) entry which is preliminary data.</text>
</comment>
<dbReference type="PANTHER" id="PTHR31616">
    <property type="entry name" value="TREHALASE"/>
    <property type="match status" value="1"/>
</dbReference>
<dbReference type="Pfam" id="PF19291">
    <property type="entry name" value="TREH_N"/>
    <property type="match status" value="1"/>
</dbReference>
<gene>
    <name evidence="3" type="ORF">ACFPM3_18780</name>
</gene>
<dbReference type="InterPro" id="IPR045582">
    <property type="entry name" value="Trehalase-like_N"/>
</dbReference>
<evidence type="ECO:0000313" key="4">
    <source>
        <dbReference type="Proteomes" id="UP001595829"/>
    </source>
</evidence>
<dbReference type="SUPFAM" id="SSF48208">
    <property type="entry name" value="Six-hairpin glycosidases"/>
    <property type="match status" value="1"/>
</dbReference>
<dbReference type="InterPro" id="IPR008928">
    <property type="entry name" value="6-hairpin_glycosidase_sf"/>
</dbReference>
<organism evidence="3 4">
    <name type="scientific">Streptomyces coeruleoprunus</name>
    <dbReference type="NCBI Taxonomy" id="285563"/>
    <lineage>
        <taxon>Bacteria</taxon>
        <taxon>Bacillati</taxon>
        <taxon>Actinomycetota</taxon>
        <taxon>Actinomycetes</taxon>
        <taxon>Kitasatosporales</taxon>
        <taxon>Streptomycetaceae</taxon>
        <taxon>Streptomyces</taxon>
    </lineage>
</organism>
<proteinExistence type="predicted"/>
<feature type="domain" description="GH15-like" evidence="1">
    <location>
        <begin position="248"/>
        <end position="608"/>
    </location>
</feature>
<keyword evidence="3" id="KW-0378">Hydrolase</keyword>
<evidence type="ECO:0000259" key="1">
    <source>
        <dbReference type="Pfam" id="PF00723"/>
    </source>
</evidence>
<accession>A0ABV9XHD4</accession>
<feature type="domain" description="Trehalase-like N-terminal" evidence="2">
    <location>
        <begin position="28"/>
        <end position="168"/>
    </location>
</feature>
<protein>
    <submittedName>
        <fullName evidence="3">Glycoside hydrolase family 15 protein</fullName>
    </submittedName>
</protein>
<dbReference type="InterPro" id="IPR011613">
    <property type="entry name" value="GH15-like"/>
</dbReference>
<dbReference type="Gene3D" id="1.50.10.10">
    <property type="match status" value="1"/>
</dbReference>
<dbReference type="InterPro" id="IPR012341">
    <property type="entry name" value="6hp_glycosidase-like_sf"/>
</dbReference>
<dbReference type="RefSeq" id="WP_345686194.1">
    <property type="nucleotide sequence ID" value="NZ_BAABIT010000001.1"/>
</dbReference>
<evidence type="ECO:0000259" key="2">
    <source>
        <dbReference type="Pfam" id="PF19291"/>
    </source>
</evidence>
<dbReference type="Pfam" id="PF00723">
    <property type="entry name" value="Glyco_hydro_15"/>
    <property type="match status" value="1"/>
</dbReference>
<dbReference type="Proteomes" id="UP001595829">
    <property type="component" value="Unassembled WGS sequence"/>
</dbReference>
<keyword evidence="4" id="KW-1185">Reference proteome</keyword>